<dbReference type="Pfam" id="PF02384">
    <property type="entry name" value="N6_Mtase"/>
    <property type="match status" value="1"/>
</dbReference>
<dbReference type="GO" id="GO:0032259">
    <property type="term" value="P:methylation"/>
    <property type="evidence" value="ECO:0007669"/>
    <property type="project" value="UniProtKB-KW"/>
</dbReference>
<reference evidence="3 4" key="2">
    <citation type="submission" date="2019-05" db="EMBL/GenBank/DDBJ databases">
        <title>Glycomyces buryatensis sp. nov.</title>
        <authorList>
            <person name="Nikitina E."/>
        </authorList>
    </citation>
    <scope>NUCLEOTIDE SEQUENCE [LARGE SCALE GENOMIC DNA]</scope>
    <source>
        <strain evidence="3 4">18</strain>
    </source>
</reference>
<keyword evidence="4" id="KW-1185">Reference proteome</keyword>
<dbReference type="Gene3D" id="3.40.50.150">
    <property type="entry name" value="Vaccinia Virus protein VP39"/>
    <property type="match status" value="1"/>
</dbReference>
<dbReference type="PANTHER" id="PTHR42998">
    <property type="entry name" value="TYPE I RESTRICTION ENZYME HINDVIIP M PROTEIN-RELATED"/>
    <property type="match status" value="1"/>
</dbReference>
<keyword evidence="3" id="KW-0489">Methyltransferase</keyword>
<sequence>MIPDDPDELTAAAIARMVGVGRAAVSNWRRRYPEFPRPIGGSPTSPRFSRKEVEAWLLATGKGHQLATAGQTDTGTGHVVSSPNSQEERYDERMRRLSERGITDLSPAELLAKAMASLLPRSTAAEEPVIKDDADAPTVLDPAGSHGTLLMAAADRFGEHVRLAGQESEEVGAAAATMLLRQNPYATPYEIEVGNSLTDNRLRAHRGSAAGVLCQVPADQRKRTGQTIDLPADLRWEFGVPGAKGHELAWVTHSYAYLRPNGVAVIAVSPRTCTESSGRDVRAGLVRSGALREVITLPKGIGPRPNSEVCLWVLQRLPASTDAPTVRMIDLSALSDPAEVPHEFGAWQRLFGNPDPTIIRSVPRPDLLTGDTDLRPSRHLAVRAKASAAELDQVTDRLRDLYSRIGEGLPRFTSPTSPPRRSYVSIGEMERLGALRIRSRETTPRRGDLLLRTLGRPPAVAAGTEADESGVAHVVQVDPARLDSHFLAGFLQADSHSLPVANTLGAISREDLRRCLIPDVGYAEQRRYGDAFRHLQGLQAALAALARISASLIDQTIHGLTTGAVAPDFIPQQKTGNSTEGETSEL</sequence>
<reference evidence="4" key="1">
    <citation type="submission" date="2019-04" db="EMBL/GenBank/DDBJ databases">
        <title>Nocardioides xinjiangensis sp. nov.</title>
        <authorList>
            <person name="Liu S."/>
        </authorList>
    </citation>
    <scope>NUCLEOTIDE SEQUENCE [LARGE SCALE GENOMIC DNA]</scope>
    <source>
        <strain evidence="4">18</strain>
    </source>
</reference>
<feature type="compositionally biased region" description="Polar residues" evidence="1">
    <location>
        <begin position="68"/>
        <end position="85"/>
    </location>
</feature>
<evidence type="ECO:0000313" key="3">
    <source>
        <dbReference type="EMBL" id="THV43020.1"/>
    </source>
</evidence>
<evidence type="ECO:0000256" key="1">
    <source>
        <dbReference type="SAM" id="MobiDB-lite"/>
    </source>
</evidence>
<dbReference type="Proteomes" id="UP000308760">
    <property type="component" value="Unassembled WGS sequence"/>
</dbReference>
<feature type="region of interest" description="Disordered" evidence="1">
    <location>
        <begin position="66"/>
        <end position="91"/>
    </location>
</feature>
<gene>
    <name evidence="3" type="ORF">FAB82_03435</name>
</gene>
<dbReference type="EMBL" id="STGY01000009">
    <property type="protein sequence ID" value="THV43020.1"/>
    <property type="molecule type" value="Genomic_DNA"/>
</dbReference>
<dbReference type="InterPro" id="IPR003356">
    <property type="entry name" value="DNA_methylase_A-5"/>
</dbReference>
<dbReference type="GO" id="GO:0003677">
    <property type="term" value="F:DNA binding"/>
    <property type="evidence" value="ECO:0007669"/>
    <property type="project" value="InterPro"/>
</dbReference>
<dbReference type="PANTHER" id="PTHR42998:SF1">
    <property type="entry name" value="TYPE I RESTRICTION ENZYME HINDI METHYLASE SUBUNIT"/>
    <property type="match status" value="1"/>
</dbReference>
<accession>A0A4S8QF74</accession>
<dbReference type="SUPFAM" id="SSF53335">
    <property type="entry name" value="S-adenosyl-L-methionine-dependent methyltransferases"/>
    <property type="match status" value="1"/>
</dbReference>
<dbReference type="GO" id="GO:0008170">
    <property type="term" value="F:N-methyltransferase activity"/>
    <property type="evidence" value="ECO:0007669"/>
    <property type="project" value="InterPro"/>
</dbReference>
<feature type="domain" description="DNA methylase adenine-specific" evidence="2">
    <location>
        <begin position="132"/>
        <end position="333"/>
    </location>
</feature>
<protein>
    <submittedName>
        <fullName evidence="3">SAM-dependent methyltransferase</fullName>
    </submittedName>
</protein>
<dbReference type="InterPro" id="IPR052916">
    <property type="entry name" value="Type-I_RE_MTase_Subunit"/>
</dbReference>
<evidence type="ECO:0000259" key="2">
    <source>
        <dbReference type="Pfam" id="PF02384"/>
    </source>
</evidence>
<dbReference type="AlphaFoldDB" id="A0A4S8QF74"/>
<comment type="caution">
    <text evidence="3">The sequence shown here is derived from an EMBL/GenBank/DDBJ whole genome shotgun (WGS) entry which is preliminary data.</text>
</comment>
<evidence type="ECO:0000313" key="4">
    <source>
        <dbReference type="Proteomes" id="UP000308760"/>
    </source>
</evidence>
<keyword evidence="3" id="KW-0808">Transferase</keyword>
<proteinExistence type="predicted"/>
<name>A0A4S8QF74_9ACTN</name>
<dbReference type="OrthoDB" id="9784823at2"/>
<dbReference type="InterPro" id="IPR029063">
    <property type="entry name" value="SAM-dependent_MTases_sf"/>
</dbReference>
<organism evidence="3 4">
    <name type="scientific">Glycomyces buryatensis</name>
    <dbReference type="NCBI Taxonomy" id="2570927"/>
    <lineage>
        <taxon>Bacteria</taxon>
        <taxon>Bacillati</taxon>
        <taxon>Actinomycetota</taxon>
        <taxon>Actinomycetes</taxon>
        <taxon>Glycomycetales</taxon>
        <taxon>Glycomycetaceae</taxon>
        <taxon>Glycomyces</taxon>
    </lineage>
</organism>
<dbReference type="RefSeq" id="WP_136533151.1">
    <property type="nucleotide sequence ID" value="NZ_STGY01000009.1"/>
</dbReference>